<evidence type="ECO:0000256" key="4">
    <source>
        <dbReference type="ARBA" id="ARBA00038652"/>
    </source>
</evidence>
<dbReference type="Gene3D" id="3.90.220.20">
    <property type="entry name" value="DNA methylase specificity domains"/>
    <property type="match status" value="2"/>
</dbReference>
<dbReference type="InterPro" id="IPR044946">
    <property type="entry name" value="Restrct_endonuc_typeI_TRD_sf"/>
</dbReference>
<dbReference type="GO" id="GO:0004519">
    <property type="term" value="F:endonuclease activity"/>
    <property type="evidence" value="ECO:0007669"/>
    <property type="project" value="UniProtKB-KW"/>
</dbReference>
<dbReference type="SUPFAM" id="SSF116734">
    <property type="entry name" value="DNA methylase specificity domain"/>
    <property type="match status" value="2"/>
</dbReference>
<evidence type="ECO:0000256" key="1">
    <source>
        <dbReference type="ARBA" id="ARBA00010923"/>
    </source>
</evidence>
<evidence type="ECO:0000313" key="7">
    <source>
        <dbReference type="Proteomes" id="UP001595916"/>
    </source>
</evidence>
<dbReference type="Pfam" id="PF01420">
    <property type="entry name" value="Methylase_S"/>
    <property type="match status" value="2"/>
</dbReference>
<comment type="similarity">
    <text evidence="1">Belongs to the type-I restriction system S methylase family.</text>
</comment>
<dbReference type="EC" id="3.1.21.-" evidence="6"/>
<dbReference type="EMBL" id="JBHSHL010000016">
    <property type="protein sequence ID" value="MFC4804504.1"/>
    <property type="molecule type" value="Genomic_DNA"/>
</dbReference>
<proteinExistence type="inferred from homology"/>
<evidence type="ECO:0000313" key="6">
    <source>
        <dbReference type="EMBL" id="MFC4804504.1"/>
    </source>
</evidence>
<dbReference type="RefSeq" id="WP_379788015.1">
    <property type="nucleotide sequence ID" value="NZ_JBHSHL010000016.1"/>
</dbReference>
<keyword evidence="7" id="KW-1185">Reference proteome</keyword>
<name>A0ABV9QKP4_9FIRM</name>
<dbReference type="PANTHER" id="PTHR43140">
    <property type="entry name" value="TYPE-1 RESTRICTION ENZYME ECOKI SPECIFICITY PROTEIN"/>
    <property type="match status" value="1"/>
</dbReference>
<feature type="domain" description="Type I restriction modification DNA specificity" evidence="5">
    <location>
        <begin position="12"/>
        <end position="68"/>
    </location>
</feature>
<accession>A0ABV9QKP4</accession>
<keyword evidence="6" id="KW-0540">Nuclease</keyword>
<sequence length="309" mass="36180">MFNLCRHALSVQHKIFELKQGSGIPHVYAKDLGRFEIPIPSLETQEKIVKTLDKFTNYVTELQAELQDRTKQYEYYRDMLLSEKYLNKISEKIDRLENKRYQVRFTTLGEIGLFTRGNGLQKRDFIAKGKPVIHYGQIYTQYGFETDRTISFVSDDIFSKLKKAKFSDILIATTSENIEDVGKSLVWLGSEEVGFSGDMYSYSTVENSKYIAYYFQTAEFQKQKEKKVTGTKLIRIHGDDMAKFSISLPPIQIQNKVVEILDKFQALLSETQGLLPQEIEERQKQYEYYREKLLTFDIENETIPRQIDR</sequence>
<evidence type="ECO:0000256" key="3">
    <source>
        <dbReference type="ARBA" id="ARBA00023125"/>
    </source>
</evidence>
<dbReference type="Proteomes" id="UP001595916">
    <property type="component" value="Unassembled WGS sequence"/>
</dbReference>
<organism evidence="6 7">
    <name type="scientific">Filifactor villosus</name>
    <dbReference type="NCBI Taxonomy" id="29374"/>
    <lineage>
        <taxon>Bacteria</taxon>
        <taxon>Bacillati</taxon>
        <taxon>Bacillota</taxon>
        <taxon>Clostridia</taxon>
        <taxon>Peptostreptococcales</taxon>
        <taxon>Filifactoraceae</taxon>
        <taxon>Filifactor</taxon>
    </lineage>
</organism>
<reference evidence="7" key="1">
    <citation type="journal article" date="2019" name="Int. J. Syst. Evol. Microbiol.">
        <title>The Global Catalogue of Microorganisms (GCM) 10K type strain sequencing project: providing services to taxonomists for standard genome sequencing and annotation.</title>
        <authorList>
            <consortium name="The Broad Institute Genomics Platform"/>
            <consortium name="The Broad Institute Genome Sequencing Center for Infectious Disease"/>
            <person name="Wu L."/>
            <person name="Ma J."/>
        </authorList>
    </citation>
    <scope>NUCLEOTIDE SEQUENCE [LARGE SCALE GENOMIC DNA]</scope>
    <source>
        <strain evidence="7">CCUG 46385</strain>
    </source>
</reference>
<feature type="domain" description="Type I restriction modification DNA specificity" evidence="5">
    <location>
        <begin position="106"/>
        <end position="280"/>
    </location>
</feature>
<comment type="subunit">
    <text evidence="4">The methyltransferase is composed of M and S polypeptides.</text>
</comment>
<dbReference type="CDD" id="cd17268">
    <property type="entry name" value="RMtype1_S_Ara36733I_TRD1-CR1_like"/>
    <property type="match status" value="1"/>
</dbReference>
<dbReference type="PANTHER" id="PTHR43140:SF1">
    <property type="entry name" value="TYPE I RESTRICTION ENZYME ECOKI SPECIFICITY SUBUNIT"/>
    <property type="match status" value="1"/>
</dbReference>
<keyword evidence="3" id="KW-0238">DNA-binding</keyword>
<evidence type="ECO:0000259" key="5">
    <source>
        <dbReference type="Pfam" id="PF01420"/>
    </source>
</evidence>
<keyword evidence="6" id="KW-0255">Endonuclease</keyword>
<dbReference type="GO" id="GO:0016787">
    <property type="term" value="F:hydrolase activity"/>
    <property type="evidence" value="ECO:0007669"/>
    <property type="project" value="UniProtKB-KW"/>
</dbReference>
<evidence type="ECO:0000256" key="2">
    <source>
        <dbReference type="ARBA" id="ARBA00022747"/>
    </source>
</evidence>
<protein>
    <submittedName>
        <fullName evidence="6">Restriction endonuclease subunit S</fullName>
        <ecNumber evidence="6">3.1.21.-</ecNumber>
    </submittedName>
</protein>
<keyword evidence="6" id="KW-0378">Hydrolase</keyword>
<keyword evidence="2" id="KW-0680">Restriction system</keyword>
<dbReference type="InterPro" id="IPR000055">
    <property type="entry name" value="Restrct_endonuc_typeI_TRD"/>
</dbReference>
<comment type="caution">
    <text evidence="6">The sequence shown here is derived from an EMBL/GenBank/DDBJ whole genome shotgun (WGS) entry which is preliminary data.</text>
</comment>
<gene>
    <name evidence="6" type="ORF">ACFO4R_05345</name>
</gene>
<dbReference type="InterPro" id="IPR051212">
    <property type="entry name" value="Type-I_RE_S_subunit"/>
</dbReference>